<evidence type="ECO:0000313" key="6">
    <source>
        <dbReference type="Proteomes" id="UP001176517"/>
    </source>
</evidence>
<dbReference type="EMBL" id="JAPDMZ010000215">
    <property type="protein sequence ID" value="KAK0545836.1"/>
    <property type="molecule type" value="Genomic_DNA"/>
</dbReference>
<name>A0AAN6GN73_9BASI</name>
<gene>
    <name evidence="5" type="ORF">OC846_005512</name>
</gene>
<dbReference type="GO" id="GO:0005737">
    <property type="term" value="C:cytoplasm"/>
    <property type="evidence" value="ECO:0007669"/>
    <property type="project" value="UniProtKB-SubCell"/>
</dbReference>
<evidence type="ECO:0000256" key="1">
    <source>
        <dbReference type="ARBA" id="ARBA00006199"/>
    </source>
</evidence>
<comment type="caution">
    <text evidence="5">The sequence shown here is derived from an EMBL/GenBank/DDBJ whole genome shotgun (WGS) entry which is preliminary data.</text>
</comment>
<dbReference type="GO" id="GO:0031144">
    <property type="term" value="P:proteasome localization"/>
    <property type="evidence" value="ECO:0007669"/>
    <property type="project" value="UniProtKB-UniRule"/>
</dbReference>
<dbReference type="GO" id="GO:0015031">
    <property type="term" value="P:protein transport"/>
    <property type="evidence" value="ECO:0007669"/>
    <property type="project" value="UniProtKB-UniRule"/>
</dbReference>
<organism evidence="5 6">
    <name type="scientific">Tilletia horrida</name>
    <dbReference type="NCBI Taxonomy" id="155126"/>
    <lineage>
        <taxon>Eukaryota</taxon>
        <taxon>Fungi</taxon>
        <taxon>Dikarya</taxon>
        <taxon>Basidiomycota</taxon>
        <taxon>Ustilaginomycotina</taxon>
        <taxon>Exobasidiomycetes</taxon>
        <taxon>Tilletiales</taxon>
        <taxon>Tilletiaceae</taxon>
        <taxon>Tilletia</taxon>
    </lineage>
</organism>
<dbReference type="InterPro" id="IPR038422">
    <property type="entry name" value="Cut8/Sts1_sf"/>
</dbReference>
<protein>
    <recommendedName>
        <fullName evidence="3">Tethering factor for nuclear proteasome STS1</fullName>
    </recommendedName>
</protein>
<evidence type="ECO:0000313" key="5">
    <source>
        <dbReference type="EMBL" id="KAK0545836.1"/>
    </source>
</evidence>
<dbReference type="Gene3D" id="1.20.58.1590">
    <property type="entry name" value="Tethering factor for nuclear proteasome Cut8/Sts1"/>
    <property type="match status" value="1"/>
</dbReference>
<accession>A0AAN6GN73</accession>
<dbReference type="AlphaFoldDB" id="A0AAN6GN73"/>
<dbReference type="InterPro" id="IPR013868">
    <property type="entry name" value="Cut8/Sts1_fam"/>
</dbReference>
<keyword evidence="2 3" id="KW-0539">Nucleus</keyword>
<evidence type="ECO:0000256" key="4">
    <source>
        <dbReference type="SAM" id="MobiDB-lite"/>
    </source>
</evidence>
<feature type="region of interest" description="Disordered" evidence="4">
    <location>
        <begin position="455"/>
        <end position="476"/>
    </location>
</feature>
<feature type="region of interest" description="Disordered" evidence="4">
    <location>
        <begin position="1"/>
        <end position="134"/>
    </location>
</feature>
<proteinExistence type="inferred from homology"/>
<comment type="subcellular location">
    <subcellularLocation>
        <location evidence="3">Cytoplasm</location>
    </subcellularLocation>
    <subcellularLocation>
        <location evidence="3">Nucleus</location>
    </subcellularLocation>
</comment>
<feature type="compositionally biased region" description="Low complexity" evidence="4">
    <location>
        <begin position="35"/>
        <end position="84"/>
    </location>
</feature>
<evidence type="ECO:0000256" key="2">
    <source>
        <dbReference type="ARBA" id="ARBA00023242"/>
    </source>
</evidence>
<dbReference type="GO" id="GO:0031965">
    <property type="term" value="C:nuclear membrane"/>
    <property type="evidence" value="ECO:0007669"/>
    <property type="project" value="TreeGrafter"/>
</dbReference>
<feature type="region of interest" description="Disordered" evidence="4">
    <location>
        <begin position="312"/>
        <end position="351"/>
    </location>
</feature>
<evidence type="ECO:0000256" key="3">
    <source>
        <dbReference type="RuleBase" id="RU368013"/>
    </source>
</evidence>
<dbReference type="PANTHER" id="PTHR28032:SF1">
    <property type="entry name" value="FI02826P"/>
    <property type="match status" value="1"/>
</dbReference>
<feature type="compositionally biased region" description="Low complexity" evidence="4">
    <location>
        <begin position="342"/>
        <end position="351"/>
    </location>
</feature>
<keyword evidence="3" id="KW-0653">Protein transport</keyword>
<comment type="function">
    <text evidence="3">Involved in ubiquitin-mediated protein degradation. Regulatory factor in the ubiquitin/proteasome pathway that controls the turnover of proteasome substrates. Targets proteasomes to the nucleus and facilitates the degradation of nuclear proteins.</text>
</comment>
<keyword evidence="3" id="KW-0813">Transport</keyword>
<dbReference type="GO" id="GO:0071630">
    <property type="term" value="P:nuclear protein quality control by the ubiquitin-proteasome system"/>
    <property type="evidence" value="ECO:0007669"/>
    <property type="project" value="UniProtKB-UniRule"/>
</dbReference>
<keyword evidence="6" id="KW-1185">Reference proteome</keyword>
<dbReference type="Pfam" id="PF08559">
    <property type="entry name" value="Cut8"/>
    <property type="match status" value="1"/>
</dbReference>
<sequence>MPMFSSPSPLLISNPSSPAVSASASPHHHHHPHYQRSSFRQPQPPSQSSNNNNNSYFFASSSSSTAFTPPVNGLASTSAAAPSGSGTGKRSRDDDDDDDMSAVRDGSSSPPSQHALASDRSNQQRSNNTRPIIHKKIRSFVTGQNSQNGGNQGASSTAAAPVDLGKMLASLDRPELLSLLMRLLATSQDPSLPAQIQALLPAPSLESINTTLNNLEAAIHQAIPLAGARAEYVWTRVRNPLNEFATTAIGLMEVLLQRRQQQQASATSASLNSVNTSEVDADGLVHPTTAFAFLLDLTGRVLRIERGLPPPPKSVFFTNNNASSPLSSGSASGSSGAGKMGSGNKASSSSNSQTSSFLIFKHFVQQKESVSNSAASQPAPVSVFGGFSTQQLNATRQTVSSSSADALVTILVPTLLAQWDTLLRRISNAVNQQGRMFGQEVVLGWYRALNSLGSEGLPSAQSPPTNTTRTLSPTPAYTPRPSFGFGFGNNTASSISTTGFGFGAATMTSSSTSSSSFGFGSMSAPQTQQQPQQQQQAAEVTHRVEEEALRAAMDWVRDVFEREIGWLVGLDKMRAAAAGSDMRS</sequence>
<keyword evidence="3" id="KW-0963">Cytoplasm</keyword>
<feature type="region of interest" description="Disordered" evidence="4">
    <location>
        <begin position="514"/>
        <end position="542"/>
    </location>
</feature>
<dbReference type="GO" id="GO:0070628">
    <property type="term" value="F:proteasome binding"/>
    <property type="evidence" value="ECO:0007669"/>
    <property type="project" value="TreeGrafter"/>
</dbReference>
<reference evidence="5" key="1">
    <citation type="journal article" date="2023" name="PhytoFront">
        <title>Draft Genome Resources of Seven Strains of Tilletia horrida, Causal Agent of Kernel Smut of Rice.</title>
        <authorList>
            <person name="Khanal S."/>
            <person name="Antony Babu S."/>
            <person name="Zhou X.G."/>
        </authorList>
    </citation>
    <scope>NUCLEOTIDE SEQUENCE</scope>
    <source>
        <strain evidence="5">TX6</strain>
    </source>
</reference>
<dbReference type="PANTHER" id="PTHR28032">
    <property type="entry name" value="FI02826P"/>
    <property type="match status" value="1"/>
</dbReference>
<feature type="compositionally biased region" description="Low complexity" evidence="4">
    <location>
        <begin position="514"/>
        <end position="538"/>
    </location>
</feature>
<feature type="compositionally biased region" description="Low complexity" evidence="4">
    <location>
        <begin position="1"/>
        <end position="25"/>
    </location>
</feature>
<dbReference type="Proteomes" id="UP001176517">
    <property type="component" value="Unassembled WGS sequence"/>
</dbReference>
<comment type="similarity">
    <text evidence="1 3">Belongs to the cut8/STS1 family.</text>
</comment>
<comment type="subunit">
    <text evidence="3">Binds the proteasome.</text>
</comment>
<feature type="compositionally biased region" description="Polar residues" evidence="4">
    <location>
        <begin position="459"/>
        <end position="475"/>
    </location>
</feature>
<feature type="compositionally biased region" description="Polar residues" evidence="4">
    <location>
        <begin position="119"/>
        <end position="130"/>
    </location>
</feature>
<feature type="compositionally biased region" description="Low complexity" evidence="4">
    <location>
        <begin position="319"/>
        <end position="334"/>
    </location>
</feature>